<evidence type="ECO:0000313" key="2">
    <source>
        <dbReference type="Proteomes" id="UP000308600"/>
    </source>
</evidence>
<reference evidence="1 2" key="1">
    <citation type="journal article" date="2019" name="Nat. Ecol. Evol.">
        <title>Megaphylogeny resolves global patterns of mushroom evolution.</title>
        <authorList>
            <person name="Varga T."/>
            <person name="Krizsan K."/>
            <person name="Foldi C."/>
            <person name="Dima B."/>
            <person name="Sanchez-Garcia M."/>
            <person name="Sanchez-Ramirez S."/>
            <person name="Szollosi G.J."/>
            <person name="Szarkandi J.G."/>
            <person name="Papp V."/>
            <person name="Albert L."/>
            <person name="Andreopoulos W."/>
            <person name="Angelini C."/>
            <person name="Antonin V."/>
            <person name="Barry K.W."/>
            <person name="Bougher N.L."/>
            <person name="Buchanan P."/>
            <person name="Buyck B."/>
            <person name="Bense V."/>
            <person name="Catcheside P."/>
            <person name="Chovatia M."/>
            <person name="Cooper J."/>
            <person name="Damon W."/>
            <person name="Desjardin D."/>
            <person name="Finy P."/>
            <person name="Geml J."/>
            <person name="Haridas S."/>
            <person name="Hughes K."/>
            <person name="Justo A."/>
            <person name="Karasinski D."/>
            <person name="Kautmanova I."/>
            <person name="Kiss B."/>
            <person name="Kocsube S."/>
            <person name="Kotiranta H."/>
            <person name="LaButti K.M."/>
            <person name="Lechner B.E."/>
            <person name="Liimatainen K."/>
            <person name="Lipzen A."/>
            <person name="Lukacs Z."/>
            <person name="Mihaltcheva S."/>
            <person name="Morgado L.N."/>
            <person name="Niskanen T."/>
            <person name="Noordeloos M.E."/>
            <person name="Ohm R.A."/>
            <person name="Ortiz-Santana B."/>
            <person name="Ovrebo C."/>
            <person name="Racz N."/>
            <person name="Riley R."/>
            <person name="Savchenko A."/>
            <person name="Shiryaev A."/>
            <person name="Soop K."/>
            <person name="Spirin V."/>
            <person name="Szebenyi C."/>
            <person name="Tomsovsky M."/>
            <person name="Tulloss R.E."/>
            <person name="Uehling J."/>
            <person name="Grigoriev I.V."/>
            <person name="Vagvolgyi C."/>
            <person name="Papp T."/>
            <person name="Martin F.M."/>
            <person name="Miettinen O."/>
            <person name="Hibbett D.S."/>
            <person name="Nagy L.G."/>
        </authorList>
    </citation>
    <scope>NUCLEOTIDE SEQUENCE [LARGE SCALE GENOMIC DNA]</scope>
    <source>
        <strain evidence="1 2">NL-1719</strain>
    </source>
</reference>
<evidence type="ECO:0000313" key="1">
    <source>
        <dbReference type="EMBL" id="TFK67502.1"/>
    </source>
</evidence>
<dbReference type="Proteomes" id="UP000308600">
    <property type="component" value="Unassembled WGS sequence"/>
</dbReference>
<proteinExistence type="predicted"/>
<keyword evidence="2" id="KW-1185">Reference proteome</keyword>
<accession>A0ACD3APP8</accession>
<gene>
    <name evidence="1" type="ORF">BDN72DRAFT_842935</name>
</gene>
<dbReference type="EMBL" id="ML208374">
    <property type="protein sequence ID" value="TFK67502.1"/>
    <property type="molecule type" value="Genomic_DNA"/>
</dbReference>
<organism evidence="1 2">
    <name type="scientific">Pluteus cervinus</name>
    <dbReference type="NCBI Taxonomy" id="181527"/>
    <lineage>
        <taxon>Eukaryota</taxon>
        <taxon>Fungi</taxon>
        <taxon>Dikarya</taxon>
        <taxon>Basidiomycota</taxon>
        <taxon>Agaricomycotina</taxon>
        <taxon>Agaricomycetes</taxon>
        <taxon>Agaricomycetidae</taxon>
        <taxon>Agaricales</taxon>
        <taxon>Pluteineae</taxon>
        <taxon>Pluteaceae</taxon>
        <taxon>Pluteus</taxon>
    </lineage>
</organism>
<sequence length="184" mass="20505">MKSNIQVGSTPIATSSSSPTSSVDMEGTSVAITPFIAKVTPPAISDRDVERIIANAKRPALVPLYNPDRSSSNYYPLCAYGFIITDEKLLEWAEKYNILPGAPSYTRLMGAWEQRIYKAPGGWPRTGAVYDREGKTQTCILIGSNKSEKARKATQNMKKIWEFYDWFGGEIIPGWYHMNQDADA</sequence>
<feature type="non-terminal residue" evidence="1">
    <location>
        <position position="184"/>
    </location>
</feature>
<name>A0ACD3APP8_9AGAR</name>
<protein>
    <submittedName>
        <fullName evidence="1">Uncharacterized protein</fullName>
    </submittedName>
</protein>